<dbReference type="GO" id="GO:0006777">
    <property type="term" value="P:Mo-molybdopterin cofactor biosynthetic process"/>
    <property type="evidence" value="ECO:0007669"/>
    <property type="project" value="InterPro"/>
</dbReference>
<gene>
    <name evidence="2" type="primary">mobB</name>
    <name evidence="2" type="ORF">DQG23_34460</name>
</gene>
<accession>A0A329M251</accession>
<proteinExistence type="predicted"/>
<dbReference type="EMBL" id="QMFB01000032">
    <property type="protein sequence ID" value="RAV12683.1"/>
    <property type="molecule type" value="Genomic_DNA"/>
</dbReference>
<evidence type="ECO:0000313" key="3">
    <source>
        <dbReference type="Proteomes" id="UP000250369"/>
    </source>
</evidence>
<dbReference type="CDD" id="cd03116">
    <property type="entry name" value="MobB"/>
    <property type="match status" value="1"/>
</dbReference>
<name>A0A329M251_9BACL</name>
<evidence type="ECO:0000259" key="1">
    <source>
        <dbReference type="Pfam" id="PF03205"/>
    </source>
</evidence>
<dbReference type="GO" id="GO:0005525">
    <property type="term" value="F:GTP binding"/>
    <property type="evidence" value="ECO:0007669"/>
    <property type="project" value="InterPro"/>
</dbReference>
<dbReference type="AlphaFoldDB" id="A0A329M251"/>
<reference evidence="2 3" key="1">
    <citation type="journal article" date="2009" name="Int. J. Syst. Evol. Microbiol.">
        <title>Paenibacillus contaminans sp. nov., isolated from a contaminated laboratory plate.</title>
        <authorList>
            <person name="Chou J.H."/>
            <person name="Lee J.H."/>
            <person name="Lin M.C."/>
            <person name="Chang P.S."/>
            <person name="Arun A.B."/>
            <person name="Young C.C."/>
            <person name="Chen W.M."/>
        </authorList>
    </citation>
    <scope>NUCLEOTIDE SEQUENCE [LARGE SCALE GENOMIC DNA]</scope>
    <source>
        <strain evidence="2 3">CKOBP-6</strain>
    </source>
</reference>
<dbReference type="InterPro" id="IPR004435">
    <property type="entry name" value="MobB_dom"/>
</dbReference>
<evidence type="ECO:0000313" key="2">
    <source>
        <dbReference type="EMBL" id="RAV12683.1"/>
    </source>
</evidence>
<dbReference type="Gene3D" id="3.40.50.300">
    <property type="entry name" value="P-loop containing nucleotide triphosphate hydrolases"/>
    <property type="match status" value="1"/>
</dbReference>
<sequence length="183" mass="20243">MRVSGPSVFQVVGYKNTGKTTLICRLVQAFKRSGYRVGTIKHDGHDFEIDKPGTDTWKHRASGADMVAITSAFQTAMIESRPATLQELIGRMNSADIVLAEGFKAEHYPKIVLLKDREHRELLERVSFPIAAVCWYDETDAADAVAEPGKAEVPRFAIDDADGIFQLLLDHIRSNGQRGGDRG</sequence>
<dbReference type="OrthoDB" id="9786803at2"/>
<dbReference type="PANTHER" id="PTHR40072:SF1">
    <property type="entry name" value="MOLYBDOPTERIN-GUANINE DINUCLEOTIDE BIOSYNTHESIS ADAPTER PROTEIN"/>
    <property type="match status" value="1"/>
</dbReference>
<comment type="caution">
    <text evidence="2">The sequence shown here is derived from an EMBL/GenBank/DDBJ whole genome shotgun (WGS) entry which is preliminary data.</text>
</comment>
<feature type="domain" description="Molybdopterin-guanine dinucleotide biosynthesis protein B (MobB)" evidence="1">
    <location>
        <begin position="8"/>
        <end position="124"/>
    </location>
</feature>
<protein>
    <submittedName>
        <fullName evidence="2">Molybdopterin-guanine dinucleotide biosynthesis protein B</fullName>
    </submittedName>
</protein>
<dbReference type="InterPro" id="IPR027417">
    <property type="entry name" value="P-loop_NTPase"/>
</dbReference>
<dbReference type="SUPFAM" id="SSF52540">
    <property type="entry name" value="P-loop containing nucleoside triphosphate hydrolases"/>
    <property type="match status" value="1"/>
</dbReference>
<dbReference type="Pfam" id="PF03205">
    <property type="entry name" value="MobB"/>
    <property type="match status" value="1"/>
</dbReference>
<dbReference type="InterPro" id="IPR052539">
    <property type="entry name" value="MGD_biosynthesis_adapter"/>
</dbReference>
<keyword evidence="3" id="KW-1185">Reference proteome</keyword>
<dbReference type="NCBIfam" id="TIGR00176">
    <property type="entry name" value="mobB"/>
    <property type="match status" value="1"/>
</dbReference>
<organism evidence="2 3">
    <name type="scientific">Paenibacillus contaminans</name>
    <dbReference type="NCBI Taxonomy" id="450362"/>
    <lineage>
        <taxon>Bacteria</taxon>
        <taxon>Bacillati</taxon>
        <taxon>Bacillota</taxon>
        <taxon>Bacilli</taxon>
        <taxon>Bacillales</taxon>
        <taxon>Paenibacillaceae</taxon>
        <taxon>Paenibacillus</taxon>
    </lineage>
</organism>
<dbReference type="PANTHER" id="PTHR40072">
    <property type="entry name" value="MOLYBDOPTERIN-GUANINE DINUCLEOTIDE BIOSYNTHESIS ADAPTER PROTEIN-RELATED"/>
    <property type="match status" value="1"/>
</dbReference>
<dbReference type="Proteomes" id="UP000250369">
    <property type="component" value="Unassembled WGS sequence"/>
</dbReference>